<dbReference type="UniPathway" id="UPA00109">
    <property type="reaction ID" value="UER00185"/>
</dbReference>
<dbReference type="EC" id="2.7.2.3" evidence="5 13"/>
<comment type="caution">
    <text evidence="17">The sequence shown here is derived from an EMBL/GenBank/DDBJ whole genome shotgun (WGS) entry which is preliminary data.</text>
</comment>
<evidence type="ECO:0000256" key="16">
    <source>
        <dbReference type="RuleBase" id="RU000532"/>
    </source>
</evidence>
<dbReference type="Gene3D" id="3.40.50.1260">
    <property type="entry name" value="Phosphoglycerate kinase, N-terminal domain"/>
    <property type="match status" value="2"/>
</dbReference>
<proteinExistence type="inferred from homology"/>
<dbReference type="FunFam" id="3.40.50.1260:FF:000006">
    <property type="entry name" value="Phosphoglycerate kinase"/>
    <property type="match status" value="1"/>
</dbReference>
<comment type="pathway">
    <text evidence="2 13">Carbohydrate degradation; glycolysis; pyruvate from D-glyceraldehyde 3-phosphate: step 2/5.</text>
</comment>
<keyword evidence="10 13" id="KW-0418">Kinase</keyword>
<evidence type="ECO:0000256" key="4">
    <source>
        <dbReference type="ARBA" id="ARBA00011245"/>
    </source>
</evidence>
<keyword evidence="18" id="KW-1185">Reference proteome</keyword>
<feature type="binding site" evidence="13">
    <location>
        <position position="116"/>
    </location>
    <ligand>
        <name>substrate</name>
    </ligand>
</feature>
<dbReference type="FunFam" id="3.40.50.1260:FF:000031">
    <property type="entry name" value="Phosphoglycerate kinase 1"/>
    <property type="match status" value="1"/>
</dbReference>
<feature type="binding site" evidence="13">
    <location>
        <position position="35"/>
    </location>
    <ligand>
        <name>substrate</name>
    </ligand>
</feature>
<dbReference type="GO" id="GO:0005524">
    <property type="term" value="F:ATP binding"/>
    <property type="evidence" value="ECO:0007669"/>
    <property type="project" value="UniProtKB-KW"/>
</dbReference>
<evidence type="ECO:0000256" key="2">
    <source>
        <dbReference type="ARBA" id="ARBA00004838"/>
    </source>
</evidence>
<dbReference type="Pfam" id="PF00162">
    <property type="entry name" value="PGK"/>
    <property type="match status" value="1"/>
</dbReference>
<comment type="subunit">
    <text evidence="4 13">Monomer.</text>
</comment>
<dbReference type="InterPro" id="IPR001576">
    <property type="entry name" value="Phosphoglycerate_kinase"/>
</dbReference>
<dbReference type="GO" id="GO:0006096">
    <property type="term" value="P:glycolytic process"/>
    <property type="evidence" value="ECO:0007669"/>
    <property type="project" value="UniProtKB-UniRule"/>
</dbReference>
<comment type="subcellular location">
    <subcellularLocation>
        <location evidence="13">Cytoplasm</location>
    </subcellularLocation>
</comment>
<feature type="binding site" evidence="13 14">
    <location>
        <begin position="20"/>
        <end position="22"/>
    </location>
    <ligand>
        <name>substrate</name>
    </ligand>
</feature>
<organism evidence="17 18">
    <name type="scientific">Candidatus Mesenet longicola</name>
    <dbReference type="NCBI Taxonomy" id="1892558"/>
    <lineage>
        <taxon>Bacteria</taxon>
        <taxon>Pseudomonadati</taxon>
        <taxon>Pseudomonadota</taxon>
        <taxon>Alphaproteobacteria</taxon>
        <taxon>Rickettsiales</taxon>
        <taxon>Anaplasmataceae</taxon>
        <taxon>Candidatus Mesenet</taxon>
    </lineage>
</organism>
<keyword evidence="8 13" id="KW-0808">Transferase</keyword>
<dbReference type="GO" id="GO:0006094">
    <property type="term" value="P:gluconeogenesis"/>
    <property type="evidence" value="ECO:0007669"/>
    <property type="project" value="TreeGrafter"/>
</dbReference>
<dbReference type="HAMAP" id="MF_00145">
    <property type="entry name" value="Phosphoglyc_kinase"/>
    <property type="match status" value="1"/>
</dbReference>
<feature type="binding site" evidence="14">
    <location>
        <position position="35"/>
    </location>
    <ligand>
        <name>(2R)-3-phosphoglycerate</name>
        <dbReference type="ChEBI" id="CHEBI:58272"/>
    </ligand>
</feature>
<evidence type="ECO:0000313" key="18">
    <source>
        <dbReference type="Proteomes" id="UP000637906"/>
    </source>
</evidence>
<feature type="binding site" evidence="13">
    <location>
        <position position="149"/>
    </location>
    <ligand>
        <name>substrate</name>
    </ligand>
</feature>
<feature type="binding site" evidence="13 15">
    <location>
        <position position="199"/>
    </location>
    <ligand>
        <name>ATP</name>
        <dbReference type="ChEBI" id="CHEBI:30616"/>
    </ligand>
</feature>
<accession>A0A8J3HUR1</accession>
<evidence type="ECO:0000256" key="14">
    <source>
        <dbReference type="PIRSR" id="PIRSR000724-1"/>
    </source>
</evidence>
<dbReference type="GO" id="GO:0004618">
    <property type="term" value="F:phosphoglycerate kinase activity"/>
    <property type="evidence" value="ECO:0007669"/>
    <property type="project" value="UniProtKB-UniRule"/>
</dbReference>
<feature type="binding site" evidence="14">
    <location>
        <position position="116"/>
    </location>
    <ligand>
        <name>(2R)-3-phosphoglycerate</name>
        <dbReference type="ChEBI" id="CHEBI:58272"/>
    </ligand>
</feature>
<evidence type="ECO:0000313" key="17">
    <source>
        <dbReference type="EMBL" id="GHM59275.1"/>
    </source>
</evidence>
<dbReference type="InterPro" id="IPR036043">
    <property type="entry name" value="Phosphoglycerate_kinase_sf"/>
</dbReference>
<keyword evidence="7 13" id="KW-0963">Cytoplasm</keyword>
<evidence type="ECO:0000256" key="5">
    <source>
        <dbReference type="ARBA" id="ARBA00013061"/>
    </source>
</evidence>
<dbReference type="SUPFAM" id="SSF53748">
    <property type="entry name" value="Phosphoglycerate kinase"/>
    <property type="match status" value="1"/>
</dbReference>
<dbReference type="AlphaFoldDB" id="A0A8J3HUR1"/>
<comment type="caution">
    <text evidence="13">Lacks conserved residue(s) required for the propagation of feature annotation.</text>
</comment>
<sequence>MINLLQDYDVNNKVILLRVDFNVPIINGAIQDLTRVLRVIPTINYLVGSNAKTVIISHFGRPKGRNDSLSLQQVIESLSKLLNRQVSFVDDCIGDKVNTAIKLMMPGDVILLENLRFYPEEELNDIDFAKKLSSVADIYVNDAFSCSHRNHASIAQVAKFLPAYVGFCLQDEVNHLEEIISCKYKPTVAIVGGAKISTKINLLLSLAQKVEFLILGGAIANNFLLAQNFDIGKSLYEKDTENISLEVMKVAAQNNCKIILPQDILVAKDANYKLGLVRGDLSSILDNDVILDIGPKTLDEIRQILLSCKAVLWNGPLGAFEYPAFSNGTFQVAREIASLTQTKGIKSIVGGGDSLSAINAAGVNIEDFTYVSTGGGAFLQYISGNEMPGLSSFICL</sequence>
<comment type="catalytic activity">
    <reaction evidence="1 13 16">
        <text>(2R)-3-phosphoglycerate + ATP = (2R)-3-phospho-glyceroyl phosphate + ADP</text>
        <dbReference type="Rhea" id="RHEA:14801"/>
        <dbReference type="ChEBI" id="CHEBI:30616"/>
        <dbReference type="ChEBI" id="CHEBI:57604"/>
        <dbReference type="ChEBI" id="CHEBI:58272"/>
        <dbReference type="ChEBI" id="CHEBI:456216"/>
        <dbReference type="EC" id="2.7.2.3"/>
    </reaction>
</comment>
<keyword evidence="11 13" id="KW-0067">ATP-binding</keyword>
<evidence type="ECO:0000256" key="11">
    <source>
        <dbReference type="ARBA" id="ARBA00022840"/>
    </source>
</evidence>
<protein>
    <recommendedName>
        <fullName evidence="6 13">Phosphoglycerate kinase</fullName>
        <ecNumber evidence="5 13">2.7.2.3</ecNumber>
    </recommendedName>
</protein>
<dbReference type="PRINTS" id="PR00477">
    <property type="entry name" value="PHGLYCKINASE"/>
</dbReference>
<evidence type="ECO:0000256" key="6">
    <source>
        <dbReference type="ARBA" id="ARBA00016471"/>
    </source>
</evidence>
<evidence type="ECO:0000256" key="7">
    <source>
        <dbReference type="ARBA" id="ARBA00022490"/>
    </source>
</evidence>
<evidence type="ECO:0000256" key="15">
    <source>
        <dbReference type="PIRSR" id="PIRSR000724-2"/>
    </source>
</evidence>
<evidence type="ECO:0000256" key="8">
    <source>
        <dbReference type="ARBA" id="ARBA00022679"/>
    </source>
</evidence>
<keyword evidence="9 13" id="KW-0547">Nucleotide-binding</keyword>
<dbReference type="GO" id="GO:0043531">
    <property type="term" value="F:ADP binding"/>
    <property type="evidence" value="ECO:0007669"/>
    <property type="project" value="TreeGrafter"/>
</dbReference>
<name>A0A8J3HUR1_9RICK</name>
<dbReference type="Proteomes" id="UP000637906">
    <property type="component" value="Unassembled WGS sequence"/>
</dbReference>
<feature type="binding site" evidence="14">
    <location>
        <position position="149"/>
    </location>
    <ligand>
        <name>(2R)-3-phosphoglycerate</name>
        <dbReference type="ChEBI" id="CHEBI:58272"/>
    </ligand>
</feature>
<dbReference type="GO" id="GO:0005829">
    <property type="term" value="C:cytosol"/>
    <property type="evidence" value="ECO:0007669"/>
    <property type="project" value="TreeGrafter"/>
</dbReference>
<dbReference type="PANTHER" id="PTHR11406:SF23">
    <property type="entry name" value="PHOSPHOGLYCERATE KINASE 1, CHLOROPLASTIC-RELATED"/>
    <property type="match status" value="1"/>
</dbReference>
<dbReference type="InterPro" id="IPR015824">
    <property type="entry name" value="Phosphoglycerate_kinase_N"/>
</dbReference>
<gene>
    <name evidence="13 17" type="primary">pgk</name>
    <name evidence="17" type="ORF">sL5_02680</name>
</gene>
<feature type="binding site" evidence="13 14">
    <location>
        <begin position="58"/>
        <end position="61"/>
    </location>
    <ligand>
        <name>substrate</name>
    </ligand>
</feature>
<dbReference type="PIRSF" id="PIRSF000724">
    <property type="entry name" value="Pgk"/>
    <property type="match status" value="1"/>
</dbReference>
<reference evidence="17 18" key="1">
    <citation type="journal article" date="2021" name="Microb. Ecol.">
        <title>Candidatus Mesenet longicola: Novel Endosymbionts of Brontispa longissima that Induce Cytoplasmic Incompatibility.</title>
        <authorList>
            <person name="Takano S."/>
            <person name="Gotoh Y."/>
            <person name="Hayashi T."/>
        </authorList>
    </citation>
    <scope>NUCLEOTIDE SEQUENCE [LARGE SCALE GENOMIC DNA]</scope>
    <source>
        <strain evidence="17">L5</strain>
    </source>
</reference>
<evidence type="ECO:0000256" key="3">
    <source>
        <dbReference type="ARBA" id="ARBA00008982"/>
    </source>
</evidence>
<evidence type="ECO:0000256" key="9">
    <source>
        <dbReference type="ARBA" id="ARBA00022741"/>
    </source>
</evidence>
<comment type="similarity">
    <text evidence="3 13 16">Belongs to the phosphoglycerate kinase family.</text>
</comment>
<dbReference type="PANTHER" id="PTHR11406">
    <property type="entry name" value="PHOSPHOGLYCERATE KINASE"/>
    <property type="match status" value="1"/>
</dbReference>
<evidence type="ECO:0000256" key="12">
    <source>
        <dbReference type="ARBA" id="ARBA00023152"/>
    </source>
</evidence>
<feature type="binding site" evidence="13 15">
    <location>
        <position position="321"/>
    </location>
    <ligand>
        <name>ATP</name>
        <dbReference type="ChEBI" id="CHEBI:30616"/>
    </ligand>
</feature>
<evidence type="ECO:0000256" key="1">
    <source>
        <dbReference type="ARBA" id="ARBA00000642"/>
    </source>
</evidence>
<keyword evidence="12 13" id="KW-0324">Glycolysis</keyword>
<feature type="binding site" evidence="13 15">
    <location>
        <begin position="351"/>
        <end position="354"/>
    </location>
    <ligand>
        <name>ATP</name>
        <dbReference type="ChEBI" id="CHEBI:30616"/>
    </ligand>
</feature>
<dbReference type="EMBL" id="BNGU01000006">
    <property type="protein sequence ID" value="GHM59275.1"/>
    <property type="molecule type" value="Genomic_DNA"/>
</dbReference>
<evidence type="ECO:0000256" key="13">
    <source>
        <dbReference type="HAMAP-Rule" id="MF_00145"/>
    </source>
</evidence>
<evidence type="ECO:0000256" key="10">
    <source>
        <dbReference type="ARBA" id="ARBA00022777"/>
    </source>
</evidence>